<dbReference type="GO" id="GO:0032259">
    <property type="term" value="P:methylation"/>
    <property type="evidence" value="ECO:0007669"/>
    <property type="project" value="UniProtKB-KW"/>
</dbReference>
<organism evidence="2">
    <name type="scientific">uncultured Thermomicrobiales bacterium</name>
    <dbReference type="NCBI Taxonomy" id="1645740"/>
    <lineage>
        <taxon>Bacteria</taxon>
        <taxon>Pseudomonadati</taxon>
        <taxon>Thermomicrobiota</taxon>
        <taxon>Thermomicrobia</taxon>
        <taxon>Thermomicrobiales</taxon>
        <taxon>environmental samples</taxon>
    </lineage>
</organism>
<accession>A0A6J4VBW8</accession>
<dbReference type="EMBL" id="CADCWJ010000534">
    <property type="protein sequence ID" value="CAA9571222.1"/>
    <property type="molecule type" value="Genomic_DNA"/>
</dbReference>
<dbReference type="GO" id="GO:0008168">
    <property type="term" value="F:methyltransferase activity"/>
    <property type="evidence" value="ECO:0007669"/>
    <property type="project" value="UniProtKB-KW"/>
</dbReference>
<evidence type="ECO:0000313" key="2">
    <source>
        <dbReference type="EMBL" id="CAA9571222.1"/>
    </source>
</evidence>
<dbReference type="InterPro" id="IPR041698">
    <property type="entry name" value="Methyltransf_25"/>
</dbReference>
<sequence>MARTTPDLGAVKHRQRQTWASGDFAAIATPMTIVGDMLCEAVDLRAGSTVLDVACGSGNATLAAARRFCDVTGVDYVPALLERGRERAAAERLDVRFREGDAEALPCADGEFDVVLSTFGVMFAPDQLRAAAELLRVCAPGGTIGLANWTPEGMVGHIFRTTARYAPPPPGVEPPSVWGTEVGVTTLLGSGIGNLAIKRRHFTFRYLSPEHWLAYFRTHFGPIERAFAGLDRDGQEAFAADLLGVVARFNRANDGTLVAPAEYLEVVATHR</sequence>
<dbReference type="AlphaFoldDB" id="A0A6J4VBW8"/>
<evidence type="ECO:0000259" key="1">
    <source>
        <dbReference type="Pfam" id="PF13649"/>
    </source>
</evidence>
<name>A0A6J4VBW8_9BACT</name>
<keyword evidence="2" id="KW-0808">Transferase</keyword>
<reference evidence="2" key="1">
    <citation type="submission" date="2020-02" db="EMBL/GenBank/DDBJ databases">
        <authorList>
            <person name="Meier V. D."/>
        </authorList>
    </citation>
    <scope>NUCLEOTIDE SEQUENCE</scope>
    <source>
        <strain evidence="2">AVDCRST_MAG87</strain>
    </source>
</reference>
<gene>
    <name evidence="2" type="ORF">AVDCRST_MAG87-2432</name>
</gene>
<protein>
    <submittedName>
        <fullName evidence="2">Methyltransferase type 11</fullName>
    </submittedName>
</protein>
<dbReference type="PANTHER" id="PTHR43591:SF24">
    <property type="entry name" value="2-METHOXY-6-POLYPRENYL-1,4-BENZOQUINOL METHYLASE, MITOCHONDRIAL"/>
    <property type="match status" value="1"/>
</dbReference>
<keyword evidence="2" id="KW-0489">Methyltransferase</keyword>
<proteinExistence type="predicted"/>
<dbReference type="PANTHER" id="PTHR43591">
    <property type="entry name" value="METHYLTRANSFERASE"/>
    <property type="match status" value="1"/>
</dbReference>
<dbReference type="CDD" id="cd02440">
    <property type="entry name" value="AdoMet_MTases"/>
    <property type="match status" value="1"/>
</dbReference>
<dbReference type="SUPFAM" id="SSF53335">
    <property type="entry name" value="S-adenosyl-L-methionine-dependent methyltransferases"/>
    <property type="match status" value="1"/>
</dbReference>
<dbReference type="Gene3D" id="3.40.50.150">
    <property type="entry name" value="Vaccinia Virus protein VP39"/>
    <property type="match status" value="1"/>
</dbReference>
<dbReference type="InterPro" id="IPR029063">
    <property type="entry name" value="SAM-dependent_MTases_sf"/>
</dbReference>
<feature type="domain" description="Methyltransferase" evidence="1">
    <location>
        <begin position="50"/>
        <end position="142"/>
    </location>
</feature>
<dbReference type="Pfam" id="PF13649">
    <property type="entry name" value="Methyltransf_25"/>
    <property type="match status" value="1"/>
</dbReference>